<reference evidence="2 3" key="1">
    <citation type="submission" date="2017-08" db="EMBL/GenBank/DDBJ databases">
        <title>Infants hospitalized years apart are colonized by the same room-sourced microbial strains.</title>
        <authorList>
            <person name="Brooks B."/>
            <person name="Olm M.R."/>
            <person name="Firek B.A."/>
            <person name="Baker R."/>
            <person name="Thomas B.C."/>
            <person name="Morowitz M.J."/>
            <person name="Banfield J.F."/>
        </authorList>
    </citation>
    <scope>NUCLEOTIDE SEQUENCE [LARGE SCALE GENOMIC DNA]</scope>
    <source>
        <strain evidence="2">S2_005_002_R2_29</strain>
    </source>
</reference>
<sequence length="116" mass="12423">MSRETARAKIFAAEAFLEKHKGVKAGFTVVAGIASIGVMGASLANGFNSIKESYREGIANEQKRKDYMASLPKISADTPVVIVRKSTLGQENCRLGETGDIPVEHKGNTYSMTCGL</sequence>
<keyword evidence="1" id="KW-1133">Transmembrane helix</keyword>
<dbReference type="Proteomes" id="UP000249417">
    <property type="component" value="Unassembled WGS sequence"/>
</dbReference>
<keyword evidence="1" id="KW-0812">Transmembrane</keyword>
<evidence type="ECO:0000256" key="1">
    <source>
        <dbReference type="SAM" id="Phobius"/>
    </source>
</evidence>
<dbReference type="EMBL" id="QFQB01000069">
    <property type="protein sequence ID" value="PZQ44985.1"/>
    <property type="molecule type" value="Genomic_DNA"/>
</dbReference>
<comment type="caution">
    <text evidence="2">The sequence shown here is derived from an EMBL/GenBank/DDBJ whole genome shotgun (WGS) entry which is preliminary data.</text>
</comment>
<feature type="transmembrane region" description="Helical" evidence="1">
    <location>
        <begin position="25"/>
        <end position="47"/>
    </location>
</feature>
<evidence type="ECO:0000313" key="2">
    <source>
        <dbReference type="EMBL" id="PZQ44985.1"/>
    </source>
</evidence>
<keyword evidence="1" id="KW-0472">Membrane</keyword>
<organism evidence="2 3">
    <name type="scientific">Micavibrio aeruginosavorus</name>
    <dbReference type="NCBI Taxonomy" id="349221"/>
    <lineage>
        <taxon>Bacteria</taxon>
        <taxon>Pseudomonadati</taxon>
        <taxon>Bdellovibrionota</taxon>
        <taxon>Bdellovibrionia</taxon>
        <taxon>Bdellovibrionales</taxon>
        <taxon>Pseudobdellovibrionaceae</taxon>
        <taxon>Micavibrio</taxon>
    </lineage>
</organism>
<name>A0A2W5N2D8_9BACT</name>
<proteinExistence type="predicted"/>
<evidence type="ECO:0000313" key="3">
    <source>
        <dbReference type="Proteomes" id="UP000249417"/>
    </source>
</evidence>
<dbReference type="AlphaFoldDB" id="A0A2W5N2D8"/>
<gene>
    <name evidence="2" type="ORF">DI551_08900</name>
</gene>
<protein>
    <submittedName>
        <fullName evidence="2">Uncharacterized protein</fullName>
    </submittedName>
</protein>
<accession>A0A2W5N2D8</accession>